<protein>
    <recommendedName>
        <fullName evidence="3">CCHC-type domain-containing protein</fullName>
    </recommendedName>
</protein>
<keyword evidence="5" id="KW-1185">Reference proteome</keyword>
<feature type="region of interest" description="Disordered" evidence="2">
    <location>
        <begin position="612"/>
        <end position="656"/>
    </location>
</feature>
<comment type="caution">
    <text evidence="4">The sequence shown here is derived from an EMBL/GenBank/DDBJ whole genome shotgun (WGS) entry which is preliminary data.</text>
</comment>
<reference evidence="4 5" key="1">
    <citation type="journal article" date="2020" name="bioRxiv">
        <title>Sequence and annotation of 42 cannabis genomes reveals extensive copy number variation in cannabinoid synthesis and pathogen resistance genes.</title>
        <authorList>
            <person name="Mckernan K.J."/>
            <person name="Helbert Y."/>
            <person name="Kane L.T."/>
            <person name="Ebling H."/>
            <person name="Zhang L."/>
            <person name="Liu B."/>
            <person name="Eaton Z."/>
            <person name="Mclaughlin S."/>
            <person name="Kingan S."/>
            <person name="Baybayan P."/>
            <person name="Concepcion G."/>
            <person name="Jordan M."/>
            <person name="Riva A."/>
            <person name="Barbazuk W."/>
            <person name="Harkins T."/>
        </authorList>
    </citation>
    <scope>NUCLEOTIDE SEQUENCE [LARGE SCALE GENOMIC DNA]</scope>
    <source>
        <strain evidence="5">cv. Jamaican Lion 4</strain>
        <tissue evidence="4">Leaf</tissue>
    </source>
</reference>
<dbReference type="PANTHER" id="PTHR31286">
    <property type="entry name" value="GLYCINE-RICH CELL WALL STRUCTURAL PROTEIN 1.8-LIKE"/>
    <property type="match status" value="1"/>
</dbReference>
<dbReference type="GO" id="GO:0003676">
    <property type="term" value="F:nucleic acid binding"/>
    <property type="evidence" value="ECO:0007669"/>
    <property type="project" value="InterPro"/>
</dbReference>
<dbReference type="EMBL" id="JAATIQ010000002">
    <property type="protein sequence ID" value="KAF4404223.1"/>
    <property type="molecule type" value="Genomic_DNA"/>
</dbReference>
<dbReference type="InterPro" id="IPR025836">
    <property type="entry name" value="Zn_knuckle_CX2CX4HX4C"/>
</dbReference>
<name>A0A7J6I9H7_CANSA</name>
<feature type="compositionally biased region" description="Low complexity" evidence="2">
    <location>
        <begin position="639"/>
        <end position="651"/>
    </location>
</feature>
<dbReference type="PROSITE" id="PS50158">
    <property type="entry name" value="ZF_CCHC"/>
    <property type="match status" value="1"/>
</dbReference>
<organism evidence="4 5">
    <name type="scientific">Cannabis sativa</name>
    <name type="common">Hemp</name>
    <name type="synonym">Marijuana</name>
    <dbReference type="NCBI Taxonomy" id="3483"/>
    <lineage>
        <taxon>Eukaryota</taxon>
        <taxon>Viridiplantae</taxon>
        <taxon>Streptophyta</taxon>
        <taxon>Embryophyta</taxon>
        <taxon>Tracheophyta</taxon>
        <taxon>Spermatophyta</taxon>
        <taxon>Magnoliopsida</taxon>
        <taxon>eudicotyledons</taxon>
        <taxon>Gunneridae</taxon>
        <taxon>Pentapetalae</taxon>
        <taxon>rosids</taxon>
        <taxon>fabids</taxon>
        <taxon>Rosales</taxon>
        <taxon>Cannabaceae</taxon>
        <taxon>Cannabis</taxon>
    </lineage>
</organism>
<dbReference type="AlphaFoldDB" id="A0A7J6I9H7"/>
<keyword evidence="1" id="KW-0479">Metal-binding</keyword>
<gene>
    <name evidence="4" type="ORF">G4B88_014679</name>
</gene>
<feature type="domain" description="CCHC-type" evidence="3">
    <location>
        <begin position="212"/>
        <end position="225"/>
    </location>
</feature>
<accession>A0A7J6I9H7</accession>
<evidence type="ECO:0000259" key="3">
    <source>
        <dbReference type="PROSITE" id="PS50158"/>
    </source>
</evidence>
<dbReference type="GO" id="GO:0008270">
    <property type="term" value="F:zinc ion binding"/>
    <property type="evidence" value="ECO:0007669"/>
    <property type="project" value="UniProtKB-KW"/>
</dbReference>
<keyword evidence="1" id="KW-0862">Zinc</keyword>
<evidence type="ECO:0000313" key="4">
    <source>
        <dbReference type="EMBL" id="KAF4404223.1"/>
    </source>
</evidence>
<dbReference type="InterPro" id="IPR001878">
    <property type="entry name" value="Znf_CCHC"/>
</dbReference>
<evidence type="ECO:0000256" key="1">
    <source>
        <dbReference type="PROSITE-ProRule" id="PRU00047"/>
    </source>
</evidence>
<dbReference type="InterPro" id="IPR040256">
    <property type="entry name" value="At4g02000-like"/>
</dbReference>
<feature type="region of interest" description="Disordered" evidence="2">
    <location>
        <begin position="308"/>
        <end position="340"/>
    </location>
</feature>
<dbReference type="Proteomes" id="UP000583929">
    <property type="component" value="Unassembled WGS sequence"/>
</dbReference>
<dbReference type="Pfam" id="PF14392">
    <property type="entry name" value="zf-CCHC_4"/>
    <property type="match status" value="1"/>
</dbReference>
<dbReference type="PANTHER" id="PTHR31286:SF178">
    <property type="entry name" value="DUF4283 DOMAIN-CONTAINING PROTEIN"/>
    <property type="match status" value="1"/>
</dbReference>
<evidence type="ECO:0000313" key="5">
    <source>
        <dbReference type="Proteomes" id="UP000583929"/>
    </source>
</evidence>
<keyword evidence="1" id="KW-0863">Zinc-finger</keyword>
<evidence type="ECO:0000256" key="2">
    <source>
        <dbReference type="SAM" id="MobiDB-lite"/>
    </source>
</evidence>
<proteinExistence type="predicted"/>
<sequence length="677" mass="74037">MDEVGESSSGINGRCLSLNEVSISLEPSVVTTKILSKLCLFGKIISARTFIAKDVEFACSSLWNTRVRVEPTDGVLAGANCFRFIFESGVVCKRILEQGPWCVKGDMLALLSWSSGFGANTPSFNSIRFWIQIHLLPQDYYSKTNANMLGTLAGKVLTIELEESKPVTWKKWIRVLVEVDVNRPLCCDCYFKTISGVNRWIQLKYEKLGVFCFKCGLLGHQRSECSLFSPVTVLNEKGVPFPLFEPWLNTLSKYECCFSVKRTDVAAGKIKEKTSGALVVGGAPADRELDGGTVVVCQVKGPTPLLEKGAIPPTMGAGPLTRAEASRSMRRRSSRGQRGSMVRLAWRPKVAGVKMATGLHLGVHSFSPKLYDEKPSAHFPFKEPILNLEGGDEENTDEGLRCHVNRDKRLTPLVDHVAHKEVGPAQFNSFFKSGGPLKLFHNGPIGPSLGLRVNTTFNSNGHLFSGPSEIGDGSGLKSIQRKIGGPGTFGDGPVNNNDLYSSPVTIFAKEKEENNINATSVLGQEYSEHLDEKRALSKFFQAQEGYLHELAEFATHGPIKRKAGFCDIGVQPTSEINERTTPVKKRRLDVESHSLKTEPKWNLRRVKGVVRDFPRGVGPRGNEPDGSSELPGDSEEPSSGDGSSPTDVSVGQPSLIVKPISAGQSLRLTAWKARASF</sequence>